<reference evidence="3 4" key="1">
    <citation type="submission" date="2015-03" db="EMBL/GenBank/DDBJ databases">
        <authorList>
            <person name="McCorrison J."/>
            <person name="Sanka R."/>
            <person name="Adams M."/>
            <person name="Brinkac L."/>
            <person name="Nierman W."/>
            <person name="Sutton G."/>
            <person name="Nelson K."/>
            <person name="Kiedrowski L."/>
            <person name="Guerrero D."/>
            <person name="Bonomo R."/>
        </authorList>
    </citation>
    <scope>NUCLEOTIDE SEQUENCE [LARGE SCALE GENOMIC DNA]</scope>
    <source>
        <strain evidence="3 4">42324</strain>
    </source>
</reference>
<sequence length="175" mass="20281">MRIFFPDIILLDSIDRKIFDNSADEYSVLIDSRSPLRLYDYLIRHPARTSKTIGCVMLDMRHREENQLSMRMFMNTALPVADMASLFNLVLNMKGRRLTTKWLLNLRLSTHEAIMLRLLRAGMSMEEVAEELDTSIKSLYRTRTALSERLGAENFNEACLFIFKNKLLDGDGNDP</sequence>
<accession>A0AAE2JR62</accession>
<proteinExistence type="predicted"/>
<dbReference type="AlphaFoldDB" id="A0AAE2JR62"/>
<evidence type="ECO:0000313" key="3">
    <source>
        <dbReference type="EMBL" id="KJM39138.1"/>
    </source>
</evidence>
<dbReference type="Gene3D" id="1.10.10.10">
    <property type="entry name" value="Winged helix-like DNA-binding domain superfamily/Winged helix DNA-binding domain"/>
    <property type="match status" value="1"/>
</dbReference>
<dbReference type="Proteomes" id="UP000033344">
    <property type="component" value="Unassembled WGS sequence"/>
</dbReference>
<gene>
    <name evidence="3" type="ORF">SS44_09820</name>
</gene>
<dbReference type="EMBL" id="JZYG01000010">
    <property type="protein sequence ID" value="KJM39138.1"/>
    <property type="molecule type" value="Genomic_DNA"/>
</dbReference>
<dbReference type="InterPro" id="IPR036388">
    <property type="entry name" value="WH-like_DNA-bd_sf"/>
</dbReference>
<dbReference type="InterPro" id="IPR016032">
    <property type="entry name" value="Sig_transdc_resp-reg_C-effctor"/>
</dbReference>
<comment type="caution">
    <text evidence="3">The sequence shown here is derived from an EMBL/GenBank/DDBJ whole genome shotgun (WGS) entry which is preliminary data.</text>
</comment>
<dbReference type="GO" id="GO:0003677">
    <property type="term" value="F:DNA binding"/>
    <property type="evidence" value="ECO:0007669"/>
    <property type="project" value="UniProtKB-KW"/>
</dbReference>
<dbReference type="GO" id="GO:0006355">
    <property type="term" value="P:regulation of DNA-templated transcription"/>
    <property type="evidence" value="ECO:0007669"/>
    <property type="project" value="InterPro"/>
</dbReference>
<feature type="domain" description="HTH luxR-type" evidence="2">
    <location>
        <begin position="105"/>
        <end position="162"/>
    </location>
</feature>
<evidence type="ECO:0000313" key="4">
    <source>
        <dbReference type="Proteomes" id="UP000033344"/>
    </source>
</evidence>
<dbReference type="SMART" id="SM00421">
    <property type="entry name" value="HTH_LUXR"/>
    <property type="match status" value="1"/>
</dbReference>
<keyword evidence="1" id="KW-0238">DNA-binding</keyword>
<organism evidence="3 4">
    <name type="scientific">Enterobacter cloacae subsp. cloacae</name>
    <dbReference type="NCBI Taxonomy" id="336306"/>
    <lineage>
        <taxon>Bacteria</taxon>
        <taxon>Pseudomonadati</taxon>
        <taxon>Pseudomonadota</taxon>
        <taxon>Gammaproteobacteria</taxon>
        <taxon>Enterobacterales</taxon>
        <taxon>Enterobacteriaceae</taxon>
        <taxon>Enterobacter</taxon>
        <taxon>Enterobacter cloacae complex</taxon>
    </lineage>
</organism>
<dbReference type="SUPFAM" id="SSF46894">
    <property type="entry name" value="C-terminal effector domain of the bipartite response regulators"/>
    <property type="match status" value="1"/>
</dbReference>
<protein>
    <submittedName>
        <fullName evidence="3">LuxR family transcriptional regulator</fullName>
    </submittedName>
</protein>
<evidence type="ECO:0000259" key="2">
    <source>
        <dbReference type="SMART" id="SM00421"/>
    </source>
</evidence>
<name>A0AAE2JR62_ENTCL</name>
<dbReference type="RefSeq" id="WP_045293740.1">
    <property type="nucleotide sequence ID" value="NZ_JZYG01000010.1"/>
</dbReference>
<evidence type="ECO:0000256" key="1">
    <source>
        <dbReference type="ARBA" id="ARBA00023125"/>
    </source>
</evidence>
<dbReference type="InterPro" id="IPR000792">
    <property type="entry name" value="Tscrpt_reg_LuxR_C"/>
</dbReference>